<comment type="subcellular location">
    <subcellularLocation>
        <location evidence="1">Membrane</location>
        <topology evidence="1">Multi-pass membrane protein</topology>
    </subcellularLocation>
</comment>
<dbReference type="WBParaSite" id="jg1942">
    <property type="protein sequence ID" value="jg1942"/>
    <property type="gene ID" value="jg1942"/>
</dbReference>
<feature type="transmembrane region" description="Helical" evidence="5">
    <location>
        <begin position="15"/>
        <end position="36"/>
    </location>
</feature>
<evidence type="ECO:0000313" key="6">
    <source>
        <dbReference type="Proteomes" id="UP000887574"/>
    </source>
</evidence>
<name>A0A915DH69_9BILA</name>
<dbReference type="InterPro" id="IPR019408">
    <property type="entry name" value="7TM_GPCR_serpentine_rcpt_Srab"/>
</dbReference>
<dbReference type="Pfam" id="PF10292">
    <property type="entry name" value="7TM_GPCR_Srab"/>
    <property type="match status" value="1"/>
</dbReference>
<feature type="transmembrane region" description="Helical" evidence="5">
    <location>
        <begin position="63"/>
        <end position="86"/>
    </location>
</feature>
<evidence type="ECO:0000256" key="4">
    <source>
        <dbReference type="ARBA" id="ARBA00023136"/>
    </source>
</evidence>
<evidence type="ECO:0000256" key="5">
    <source>
        <dbReference type="SAM" id="Phobius"/>
    </source>
</evidence>
<dbReference type="GO" id="GO:0016020">
    <property type="term" value="C:membrane"/>
    <property type="evidence" value="ECO:0007669"/>
    <property type="project" value="UniProtKB-SubCell"/>
</dbReference>
<accession>A0A915DH69</accession>
<keyword evidence="3 5" id="KW-1133">Transmembrane helix</keyword>
<evidence type="ECO:0000256" key="1">
    <source>
        <dbReference type="ARBA" id="ARBA00004141"/>
    </source>
</evidence>
<feature type="transmembrane region" description="Helical" evidence="5">
    <location>
        <begin position="106"/>
        <end position="128"/>
    </location>
</feature>
<evidence type="ECO:0000256" key="3">
    <source>
        <dbReference type="ARBA" id="ARBA00022989"/>
    </source>
</evidence>
<evidence type="ECO:0000313" key="7">
    <source>
        <dbReference type="WBParaSite" id="jg1942"/>
    </source>
</evidence>
<evidence type="ECO:0000256" key="2">
    <source>
        <dbReference type="ARBA" id="ARBA00022692"/>
    </source>
</evidence>
<protein>
    <submittedName>
        <fullName evidence="7">Uncharacterized protein</fullName>
    </submittedName>
</protein>
<keyword evidence="6" id="KW-1185">Reference proteome</keyword>
<organism evidence="6 7">
    <name type="scientific">Ditylenchus dipsaci</name>
    <dbReference type="NCBI Taxonomy" id="166011"/>
    <lineage>
        <taxon>Eukaryota</taxon>
        <taxon>Metazoa</taxon>
        <taxon>Ecdysozoa</taxon>
        <taxon>Nematoda</taxon>
        <taxon>Chromadorea</taxon>
        <taxon>Rhabditida</taxon>
        <taxon>Tylenchina</taxon>
        <taxon>Tylenchomorpha</taxon>
        <taxon>Sphaerularioidea</taxon>
        <taxon>Anguinidae</taxon>
        <taxon>Anguininae</taxon>
        <taxon>Ditylenchus</taxon>
    </lineage>
</organism>
<keyword evidence="4 5" id="KW-0472">Membrane</keyword>
<dbReference type="Proteomes" id="UP000887574">
    <property type="component" value="Unplaced"/>
</dbReference>
<reference evidence="7" key="1">
    <citation type="submission" date="2022-11" db="UniProtKB">
        <authorList>
            <consortium name="WormBaseParasite"/>
        </authorList>
    </citation>
    <scope>IDENTIFICATION</scope>
</reference>
<keyword evidence="2 5" id="KW-0812">Transmembrane</keyword>
<proteinExistence type="predicted"/>
<dbReference type="AlphaFoldDB" id="A0A915DH69"/>
<sequence length="189" mass="21770">MVSCHTSVLHPTTILVFWVWAVTASLTGFIGLVILYKFNKKKSEQWLGGQLAKRYQFSENVRTLRSVIPVIGLNAVGFTFGLYFVRKMFTDYVEEGGTSIVFTDTFLFQFMYAFADIYGLIFLLTFIVRNRQVMEILMGDVRICCANNKKNDINAADRSRYGSRKVDKYAIHPSTMTDTHFEQLAQIWK</sequence>